<evidence type="ECO:0000256" key="1">
    <source>
        <dbReference type="SAM" id="Phobius"/>
    </source>
</evidence>
<organism evidence="4">
    <name type="scientific">Brugia timori</name>
    <dbReference type="NCBI Taxonomy" id="42155"/>
    <lineage>
        <taxon>Eukaryota</taxon>
        <taxon>Metazoa</taxon>
        <taxon>Ecdysozoa</taxon>
        <taxon>Nematoda</taxon>
        <taxon>Chromadorea</taxon>
        <taxon>Rhabditida</taxon>
        <taxon>Spirurina</taxon>
        <taxon>Spiruromorpha</taxon>
        <taxon>Filarioidea</taxon>
        <taxon>Onchocercidae</taxon>
        <taxon>Brugia</taxon>
    </lineage>
</organism>
<proteinExistence type="predicted"/>
<gene>
    <name evidence="2" type="ORF">BTMF_LOCUS1316</name>
</gene>
<reference evidence="4" key="1">
    <citation type="submission" date="2017-02" db="UniProtKB">
        <authorList>
            <consortium name="WormBaseParasite"/>
        </authorList>
    </citation>
    <scope>IDENTIFICATION</scope>
</reference>
<dbReference type="WBParaSite" id="BTMF_0000198801-mRNA-1">
    <property type="protein sequence ID" value="BTMF_0000198801-mRNA-1"/>
    <property type="gene ID" value="BTMF_0000198801"/>
</dbReference>
<evidence type="ECO:0000313" key="4">
    <source>
        <dbReference type="WBParaSite" id="BTMF_0000198801-mRNA-1"/>
    </source>
</evidence>
<sequence length="64" mass="7694">MYLIEGTQNEMRSRYSILGVTKEILLRHFQLYLHFFITFQSLQLMYNSICWLLPYTLLTMNANA</sequence>
<reference evidence="2 3" key="2">
    <citation type="submission" date="2018-11" db="EMBL/GenBank/DDBJ databases">
        <authorList>
            <consortium name="Pathogen Informatics"/>
        </authorList>
    </citation>
    <scope>NUCLEOTIDE SEQUENCE [LARGE SCALE GENOMIC DNA]</scope>
</reference>
<dbReference type="AlphaFoldDB" id="A0A0R3Q6N4"/>
<dbReference type="Proteomes" id="UP000280834">
    <property type="component" value="Unassembled WGS sequence"/>
</dbReference>
<keyword evidence="1" id="KW-1133">Transmembrane helix</keyword>
<feature type="transmembrane region" description="Helical" evidence="1">
    <location>
        <begin position="31"/>
        <end position="54"/>
    </location>
</feature>
<protein>
    <submittedName>
        <fullName evidence="4">Ovule protein</fullName>
    </submittedName>
</protein>
<evidence type="ECO:0000313" key="2">
    <source>
        <dbReference type="EMBL" id="VDO09954.1"/>
    </source>
</evidence>
<dbReference type="EMBL" id="UZAG01000935">
    <property type="protein sequence ID" value="VDO09954.1"/>
    <property type="molecule type" value="Genomic_DNA"/>
</dbReference>
<evidence type="ECO:0000313" key="3">
    <source>
        <dbReference type="Proteomes" id="UP000280834"/>
    </source>
</evidence>
<keyword evidence="1" id="KW-0472">Membrane</keyword>
<accession>A0A0R3Q6N4</accession>
<name>A0A0R3Q6N4_9BILA</name>
<keyword evidence="3" id="KW-1185">Reference proteome</keyword>
<keyword evidence="1" id="KW-0812">Transmembrane</keyword>